<keyword evidence="2" id="KW-0472">Membrane</keyword>
<accession>A0A1I8PWN3</accession>
<reference evidence="3" key="1">
    <citation type="submission" date="2020-05" db="UniProtKB">
        <authorList>
            <consortium name="EnsemblMetazoa"/>
        </authorList>
    </citation>
    <scope>IDENTIFICATION</scope>
    <source>
        <strain evidence="3">USDA</strain>
    </source>
</reference>
<dbReference type="VEuPathDB" id="VectorBase:SCAU011795"/>
<dbReference type="EnsemblMetazoa" id="SCAU011795-RA">
    <property type="protein sequence ID" value="SCAU011795-PA"/>
    <property type="gene ID" value="SCAU011795"/>
</dbReference>
<organism evidence="3 4">
    <name type="scientific">Stomoxys calcitrans</name>
    <name type="common">Stable fly</name>
    <name type="synonym">Conops calcitrans</name>
    <dbReference type="NCBI Taxonomy" id="35570"/>
    <lineage>
        <taxon>Eukaryota</taxon>
        <taxon>Metazoa</taxon>
        <taxon>Ecdysozoa</taxon>
        <taxon>Arthropoda</taxon>
        <taxon>Hexapoda</taxon>
        <taxon>Insecta</taxon>
        <taxon>Pterygota</taxon>
        <taxon>Neoptera</taxon>
        <taxon>Endopterygota</taxon>
        <taxon>Diptera</taxon>
        <taxon>Brachycera</taxon>
        <taxon>Muscomorpha</taxon>
        <taxon>Muscoidea</taxon>
        <taxon>Muscidae</taxon>
        <taxon>Stomoxys</taxon>
    </lineage>
</organism>
<dbReference type="KEGG" id="scac:106081601"/>
<sequence>MCFINRISTFKHGKNVQLLYRNFYGDKKQMTDDVVKSINNWTKASMTELADKIGGAPVFEKSTAAKQMRTLQSQTLEIQKRLVDMNDRKRTIVKKKEDVGQVLHNIYRDLDIQRITESYLVAASKEMNVLLEMENHLNKLHNDADEQEKNLLHQYNEAINHVFDKAKKDKRSMIFICVVGAIVSSLLTTIFICYQSVKHQKILRETISELEQKNTKESWGSYLKRNTRWMYNWASRSN</sequence>
<evidence type="ECO:0000313" key="4">
    <source>
        <dbReference type="Proteomes" id="UP000095300"/>
    </source>
</evidence>
<name>A0A1I8PWN3_STOCA</name>
<dbReference type="Proteomes" id="UP000095300">
    <property type="component" value="Unassembled WGS sequence"/>
</dbReference>
<gene>
    <name evidence="3" type="primary">106081601</name>
</gene>
<evidence type="ECO:0008006" key="5">
    <source>
        <dbReference type="Google" id="ProtNLM"/>
    </source>
</evidence>
<keyword evidence="4" id="KW-1185">Reference proteome</keyword>
<proteinExistence type="predicted"/>
<evidence type="ECO:0000256" key="2">
    <source>
        <dbReference type="SAM" id="Phobius"/>
    </source>
</evidence>
<protein>
    <recommendedName>
        <fullName evidence="5">Coiled-coil domain-containing protein 51</fullName>
    </recommendedName>
</protein>
<dbReference type="AlphaFoldDB" id="A0A1I8PWN3"/>
<dbReference type="OrthoDB" id="6243211at2759"/>
<keyword evidence="1" id="KW-0175">Coiled coil</keyword>
<feature type="coiled-coil region" evidence="1">
    <location>
        <begin position="130"/>
        <end position="157"/>
    </location>
</feature>
<evidence type="ECO:0000313" key="3">
    <source>
        <dbReference type="EnsemblMetazoa" id="SCAU011795-PA"/>
    </source>
</evidence>
<keyword evidence="2" id="KW-1133">Transmembrane helix</keyword>
<keyword evidence="2" id="KW-0812">Transmembrane</keyword>
<feature type="transmembrane region" description="Helical" evidence="2">
    <location>
        <begin position="173"/>
        <end position="194"/>
    </location>
</feature>
<evidence type="ECO:0000256" key="1">
    <source>
        <dbReference type="SAM" id="Coils"/>
    </source>
</evidence>